<evidence type="ECO:0000313" key="2">
    <source>
        <dbReference type="Proteomes" id="UP000199452"/>
    </source>
</evidence>
<keyword evidence="2" id="KW-1185">Reference proteome</keyword>
<dbReference type="AlphaFoldDB" id="A0A1G6JT20"/>
<protein>
    <submittedName>
        <fullName evidence="1">Uncharacterized protein</fullName>
    </submittedName>
</protein>
<sequence>MKVSMFIIAFLFIQAITNGQDKTDKNTSSRCFIADVFMKLPFTSLNEEEKKELLKNTERVLDEERQTIEIDTINNFIFIQSCFIESMTMPCENYYIRSYLQKKNVYKIVYSNSSTCFADKHQQELEVYEYNLGTKVLMKDTTEYKVLKLSLKDFFKVNTPEIVLAKYSENVSPIYTFNGKRISCYISDAGYSNTLRNEPWLKGRDIEIEWDGNTFLIIKFIPYNDDNKSFEE</sequence>
<dbReference type="RefSeq" id="WP_092437479.1">
    <property type="nucleotide sequence ID" value="NZ_FMYP01000021.1"/>
</dbReference>
<dbReference type="EMBL" id="FMYP01000021">
    <property type="protein sequence ID" value="SDC21827.1"/>
    <property type="molecule type" value="Genomic_DNA"/>
</dbReference>
<dbReference type="Proteomes" id="UP000199452">
    <property type="component" value="Unassembled WGS sequence"/>
</dbReference>
<dbReference type="STRING" id="1640674.SAMN05216323_102141"/>
<evidence type="ECO:0000313" key="1">
    <source>
        <dbReference type="EMBL" id="SDC21827.1"/>
    </source>
</evidence>
<organism evidence="1 2">
    <name type="scientific">Williamwhitmania taraxaci</name>
    <dbReference type="NCBI Taxonomy" id="1640674"/>
    <lineage>
        <taxon>Bacteria</taxon>
        <taxon>Pseudomonadati</taxon>
        <taxon>Bacteroidota</taxon>
        <taxon>Bacteroidia</taxon>
        <taxon>Bacteroidales</taxon>
        <taxon>Williamwhitmaniaceae</taxon>
        <taxon>Williamwhitmania</taxon>
    </lineage>
</organism>
<name>A0A1G6JT20_9BACT</name>
<gene>
    <name evidence="1" type="ORF">SAMN05216323_102141</name>
</gene>
<reference evidence="1 2" key="1">
    <citation type="submission" date="2016-09" db="EMBL/GenBank/DDBJ databases">
        <authorList>
            <person name="Capua I."/>
            <person name="De Benedictis P."/>
            <person name="Joannis T."/>
            <person name="Lombin L.H."/>
            <person name="Cattoli G."/>
        </authorList>
    </citation>
    <scope>NUCLEOTIDE SEQUENCE [LARGE SCALE GENOMIC DNA]</scope>
    <source>
        <strain evidence="1 2">A7P-90m</strain>
    </source>
</reference>
<proteinExistence type="predicted"/>
<accession>A0A1G6JT20</accession>